<evidence type="ECO:0000256" key="4">
    <source>
        <dbReference type="ARBA" id="ARBA00022840"/>
    </source>
</evidence>
<organism evidence="8 9">
    <name type="scientific">Haloferula sargassicola</name>
    <dbReference type="NCBI Taxonomy" id="490096"/>
    <lineage>
        <taxon>Bacteria</taxon>
        <taxon>Pseudomonadati</taxon>
        <taxon>Verrucomicrobiota</taxon>
        <taxon>Verrucomicrobiia</taxon>
        <taxon>Verrucomicrobiales</taxon>
        <taxon>Verrucomicrobiaceae</taxon>
        <taxon>Haloferula</taxon>
    </lineage>
</organism>
<dbReference type="RefSeq" id="WP_353565703.1">
    <property type="nucleotide sequence ID" value="NZ_BAABRI010000003.1"/>
</dbReference>
<feature type="transmembrane region" description="Helical" evidence="6">
    <location>
        <begin position="420"/>
        <end position="443"/>
    </location>
</feature>
<evidence type="ECO:0000313" key="9">
    <source>
        <dbReference type="Proteomes" id="UP001476282"/>
    </source>
</evidence>
<dbReference type="Pfam" id="PF00069">
    <property type="entry name" value="Pkinase"/>
    <property type="match status" value="1"/>
</dbReference>
<sequence length="740" mass="81896">MNDEDRRDEVDHAILEVALSIDDPVALEQFLDHCLGHDPGARRAMAELVVASRESMQFFLEADEERGELAVEWCEGRDTPGRARGGNEQPGDEVGGYRLISRLGEGSSGVIYEAEQSVPIRRRVALKILRAGMDTETMIARFESERQTLALMDHPNIARVIDAGATASGRPFFVMELVAGERITDYCDRNRLGIPERLELFTQVCEAIEHAHQKGIIHRDIKPSNVLVGTDGGRPHPKVIDFGIAKMADPAGSRRKVITFHGQLFGTPAYMSPEQIDLAGLDTDTRSDIYSLGILLYELLVGRTPHAADELAGLGVSAIRERILHQEIAPPSKICAKMEPARLEQVAAARNREPRQLIAAVAGDLGGIVMKATERQRSRRYQTVHGLMLDIGRFLRHQPVTARPPSRTYLLRKFVRRNRAACAVGLLLAVLLVTGFAVTAALYKRERMALDEQSRLKVEAEHARNEESRLRRQADARSNLARVAFLLDQDRVAEADDLRQRYPLSSIEPSLEAATVFRALGDWNAAHDRWDQALQCFLLLIQANRLEQPIRILEGSDLMACGLGLLHCNHPDYYKFRSEIVDRYAPATTQYGAEHFLKVCCAVPAEPEMMAKLAESAEVLGDPRTTPYPCWSSLSLALYHLRAGNFDESAKFCAIGLNCTDAKTSCLTSLRATLALALQKAGKTAEAAAELDEAKRIEVGCAGNDFVNGRPADSAWFDWALARHLIREASGDQGSEASTR</sequence>
<dbReference type="InterPro" id="IPR017441">
    <property type="entry name" value="Protein_kinase_ATP_BS"/>
</dbReference>
<protein>
    <submittedName>
        <fullName evidence="8">Serine/threonine-protein kinase PknD</fullName>
    </submittedName>
</protein>
<dbReference type="InterPro" id="IPR008271">
    <property type="entry name" value="Ser/Thr_kinase_AS"/>
</dbReference>
<gene>
    <name evidence="8" type="primary">pknD_5</name>
    <name evidence="8" type="ORF">Hsar01_00762</name>
</gene>
<dbReference type="InterPro" id="IPR011990">
    <property type="entry name" value="TPR-like_helical_dom_sf"/>
</dbReference>
<feature type="binding site" evidence="5">
    <location>
        <position position="127"/>
    </location>
    <ligand>
        <name>ATP</name>
        <dbReference type="ChEBI" id="CHEBI:30616"/>
    </ligand>
</feature>
<evidence type="ECO:0000256" key="1">
    <source>
        <dbReference type="ARBA" id="ARBA00022679"/>
    </source>
</evidence>
<dbReference type="SUPFAM" id="SSF48452">
    <property type="entry name" value="TPR-like"/>
    <property type="match status" value="1"/>
</dbReference>
<keyword evidence="6" id="KW-1133">Transmembrane helix</keyword>
<accession>A0ABP9UIT0</accession>
<dbReference type="Gene3D" id="3.30.200.20">
    <property type="entry name" value="Phosphorylase Kinase, domain 1"/>
    <property type="match status" value="1"/>
</dbReference>
<evidence type="ECO:0000256" key="3">
    <source>
        <dbReference type="ARBA" id="ARBA00022777"/>
    </source>
</evidence>
<dbReference type="Gene3D" id="1.10.510.10">
    <property type="entry name" value="Transferase(Phosphotransferase) domain 1"/>
    <property type="match status" value="1"/>
</dbReference>
<keyword evidence="6" id="KW-0812">Transmembrane</keyword>
<evidence type="ECO:0000256" key="5">
    <source>
        <dbReference type="PROSITE-ProRule" id="PRU10141"/>
    </source>
</evidence>
<dbReference type="SMART" id="SM00220">
    <property type="entry name" value="S_TKc"/>
    <property type="match status" value="1"/>
</dbReference>
<dbReference type="PANTHER" id="PTHR43289:SF6">
    <property type="entry name" value="SERINE_THREONINE-PROTEIN KINASE NEKL-3"/>
    <property type="match status" value="1"/>
</dbReference>
<evidence type="ECO:0000259" key="7">
    <source>
        <dbReference type="PROSITE" id="PS50011"/>
    </source>
</evidence>
<dbReference type="CDD" id="cd14014">
    <property type="entry name" value="STKc_PknB_like"/>
    <property type="match status" value="1"/>
</dbReference>
<dbReference type="EMBL" id="BAABRI010000003">
    <property type="protein sequence ID" value="GAA5481553.1"/>
    <property type="molecule type" value="Genomic_DNA"/>
</dbReference>
<dbReference type="PROSITE" id="PS50011">
    <property type="entry name" value="PROTEIN_KINASE_DOM"/>
    <property type="match status" value="1"/>
</dbReference>
<keyword evidence="4 5" id="KW-0067">ATP-binding</keyword>
<dbReference type="PROSITE" id="PS00108">
    <property type="entry name" value="PROTEIN_KINASE_ST"/>
    <property type="match status" value="1"/>
</dbReference>
<keyword evidence="2 5" id="KW-0547">Nucleotide-binding</keyword>
<keyword evidence="1" id="KW-0808">Transferase</keyword>
<comment type="caution">
    <text evidence="8">The sequence shown here is derived from an EMBL/GenBank/DDBJ whole genome shotgun (WGS) entry which is preliminary data.</text>
</comment>
<dbReference type="InterPro" id="IPR011009">
    <property type="entry name" value="Kinase-like_dom_sf"/>
</dbReference>
<evidence type="ECO:0000313" key="8">
    <source>
        <dbReference type="EMBL" id="GAA5481553.1"/>
    </source>
</evidence>
<dbReference type="SUPFAM" id="SSF56112">
    <property type="entry name" value="Protein kinase-like (PK-like)"/>
    <property type="match status" value="1"/>
</dbReference>
<dbReference type="GO" id="GO:0016301">
    <property type="term" value="F:kinase activity"/>
    <property type="evidence" value="ECO:0007669"/>
    <property type="project" value="UniProtKB-KW"/>
</dbReference>
<dbReference type="InterPro" id="IPR000719">
    <property type="entry name" value="Prot_kinase_dom"/>
</dbReference>
<keyword evidence="9" id="KW-1185">Reference proteome</keyword>
<dbReference type="PROSITE" id="PS00107">
    <property type="entry name" value="PROTEIN_KINASE_ATP"/>
    <property type="match status" value="1"/>
</dbReference>
<keyword evidence="6" id="KW-0472">Membrane</keyword>
<proteinExistence type="predicted"/>
<dbReference type="Proteomes" id="UP001476282">
    <property type="component" value="Unassembled WGS sequence"/>
</dbReference>
<name>A0ABP9UIT0_9BACT</name>
<feature type="domain" description="Protein kinase" evidence="7">
    <location>
        <begin position="97"/>
        <end position="395"/>
    </location>
</feature>
<keyword evidence="3 8" id="KW-0418">Kinase</keyword>
<evidence type="ECO:0000256" key="2">
    <source>
        <dbReference type="ARBA" id="ARBA00022741"/>
    </source>
</evidence>
<evidence type="ECO:0000256" key="6">
    <source>
        <dbReference type="SAM" id="Phobius"/>
    </source>
</evidence>
<reference evidence="8 9" key="1">
    <citation type="submission" date="2024-02" db="EMBL/GenBank/DDBJ databases">
        <title>Haloferula sargassicola NBRC 104335.</title>
        <authorList>
            <person name="Ichikawa N."/>
            <person name="Katano-Makiyama Y."/>
            <person name="Hidaka K."/>
        </authorList>
    </citation>
    <scope>NUCLEOTIDE SEQUENCE [LARGE SCALE GENOMIC DNA]</scope>
    <source>
        <strain evidence="8 9">NBRC 104335</strain>
    </source>
</reference>
<dbReference type="PANTHER" id="PTHR43289">
    <property type="entry name" value="MITOGEN-ACTIVATED PROTEIN KINASE KINASE KINASE 20-RELATED"/>
    <property type="match status" value="1"/>
</dbReference>